<feature type="transmembrane region" description="Helical" evidence="1">
    <location>
        <begin position="47"/>
        <end position="68"/>
    </location>
</feature>
<dbReference type="RefSeq" id="WP_153536129.1">
    <property type="nucleotide sequence ID" value="NZ_WEGH01000003.1"/>
</dbReference>
<evidence type="ECO:0000313" key="3">
    <source>
        <dbReference type="Proteomes" id="UP000487268"/>
    </source>
</evidence>
<dbReference type="AlphaFoldDB" id="A0A7K0BZU6"/>
<keyword evidence="1" id="KW-0812">Transmembrane</keyword>
<keyword evidence="1" id="KW-0472">Membrane</keyword>
<comment type="caution">
    <text evidence="2">The sequence shown here is derived from an EMBL/GenBank/DDBJ whole genome shotgun (WGS) entry which is preliminary data.</text>
</comment>
<dbReference type="Proteomes" id="UP000487268">
    <property type="component" value="Unassembled WGS sequence"/>
</dbReference>
<name>A0A7K0BZU6_9ACTN</name>
<keyword evidence="1" id="KW-1133">Transmembrane helix</keyword>
<dbReference type="EMBL" id="WEGH01000003">
    <property type="protein sequence ID" value="MQY06713.1"/>
    <property type="molecule type" value="Genomic_DNA"/>
</dbReference>
<gene>
    <name evidence="2" type="ORF">ACRB68_48080</name>
</gene>
<proteinExistence type="predicted"/>
<accession>A0A7K0BZU6</accession>
<sequence>MRTVIVPAGAFLLAAGAGTLLLGLGPTADVPLLAPAVARFAAAHQLFWPVVAAVLETALVAAAMTLPAQWRAVRYRRRSGLDGPARERARAAAGDLRREALELEDVRDVRVGLTGPAARPRLLLTVTCPPDAPLAEVCAALGAGPVHRYRAAAGLDGLVADVRFDVLPGAAAQSDKLR</sequence>
<organism evidence="2 3">
    <name type="scientific">Actinomadura macrotermitis</name>
    <dbReference type="NCBI Taxonomy" id="2585200"/>
    <lineage>
        <taxon>Bacteria</taxon>
        <taxon>Bacillati</taxon>
        <taxon>Actinomycetota</taxon>
        <taxon>Actinomycetes</taxon>
        <taxon>Streptosporangiales</taxon>
        <taxon>Thermomonosporaceae</taxon>
        <taxon>Actinomadura</taxon>
    </lineage>
</organism>
<evidence type="ECO:0008006" key="4">
    <source>
        <dbReference type="Google" id="ProtNLM"/>
    </source>
</evidence>
<keyword evidence="3" id="KW-1185">Reference proteome</keyword>
<evidence type="ECO:0000313" key="2">
    <source>
        <dbReference type="EMBL" id="MQY06713.1"/>
    </source>
</evidence>
<evidence type="ECO:0000256" key="1">
    <source>
        <dbReference type="SAM" id="Phobius"/>
    </source>
</evidence>
<reference evidence="2 3" key="1">
    <citation type="submission" date="2019-10" db="EMBL/GenBank/DDBJ databases">
        <title>Actinomadura rubteroloni sp. nov. and Actinomadura macrotermitis sp. nov., isolated from the gut of fungus growing-termite Macrotermes natalensis.</title>
        <authorList>
            <person name="Benndorf R."/>
            <person name="Martin K."/>
            <person name="Kuefner M."/>
            <person name="De Beer W."/>
            <person name="Kaster A.-K."/>
            <person name="Vollmers J."/>
            <person name="Poulsen M."/>
            <person name="Beemelmanns C."/>
        </authorList>
    </citation>
    <scope>NUCLEOTIDE SEQUENCE [LARGE SCALE GENOMIC DNA]</scope>
    <source>
        <strain evidence="2 3">RB68</strain>
    </source>
</reference>
<protein>
    <recommendedName>
        <fullName evidence="4">Alkaline shock response membrane anchor protein AmaP</fullName>
    </recommendedName>
</protein>
<dbReference type="OrthoDB" id="3479101at2"/>